<organism evidence="1 2">
    <name type="scientific">Albidovulum marisflavi</name>
    <dbReference type="NCBI Taxonomy" id="2984159"/>
    <lineage>
        <taxon>Bacteria</taxon>
        <taxon>Pseudomonadati</taxon>
        <taxon>Pseudomonadota</taxon>
        <taxon>Alphaproteobacteria</taxon>
        <taxon>Rhodobacterales</taxon>
        <taxon>Paracoccaceae</taxon>
        <taxon>Albidovulum</taxon>
    </lineage>
</organism>
<dbReference type="Proteomes" id="UP001652542">
    <property type="component" value="Unassembled WGS sequence"/>
</dbReference>
<keyword evidence="2" id="KW-1185">Reference proteome</keyword>
<name>A0ABT2ZAI7_9RHOB</name>
<proteinExistence type="predicted"/>
<dbReference type="EMBL" id="JAOWKY010000001">
    <property type="protein sequence ID" value="MCV2868098.1"/>
    <property type="molecule type" value="Genomic_DNA"/>
</dbReference>
<gene>
    <name evidence="1" type="ORF">OEW28_05605</name>
</gene>
<dbReference type="RefSeq" id="WP_263733719.1">
    <property type="nucleotide sequence ID" value="NZ_JAOWKY010000001.1"/>
</dbReference>
<sequence length="69" mass="8445">MDRCIDHPARARRRFRFFRRLGLMLAFDRDRRALSRLEPRLLRDIGLTADQVRAELEKPVWDVPKNWLR</sequence>
<evidence type="ECO:0000313" key="2">
    <source>
        <dbReference type="Proteomes" id="UP001652542"/>
    </source>
</evidence>
<evidence type="ECO:0000313" key="1">
    <source>
        <dbReference type="EMBL" id="MCV2868098.1"/>
    </source>
</evidence>
<reference evidence="1 2" key="1">
    <citation type="submission" date="2022-10" db="EMBL/GenBank/DDBJ databases">
        <title>Defluviimonas sp. nov., isolated from ocean surface water.</title>
        <authorList>
            <person name="He W."/>
            <person name="Wang L."/>
            <person name="Zhang D.-F."/>
        </authorList>
    </citation>
    <scope>NUCLEOTIDE SEQUENCE [LARGE SCALE GENOMIC DNA]</scope>
    <source>
        <strain evidence="1 2">WL0002</strain>
    </source>
</reference>
<protein>
    <recommendedName>
        <fullName evidence="3">DUF1127 domain-containing protein</fullName>
    </recommendedName>
</protein>
<evidence type="ECO:0008006" key="3">
    <source>
        <dbReference type="Google" id="ProtNLM"/>
    </source>
</evidence>
<accession>A0ABT2ZAI7</accession>
<comment type="caution">
    <text evidence="1">The sequence shown here is derived from an EMBL/GenBank/DDBJ whole genome shotgun (WGS) entry which is preliminary data.</text>
</comment>